<keyword evidence="3" id="KW-1185">Reference proteome</keyword>
<keyword evidence="1" id="KW-0472">Membrane</keyword>
<dbReference type="Pfam" id="PF08592">
    <property type="entry name" value="Anthrone_oxy"/>
    <property type="match status" value="1"/>
</dbReference>
<organism evidence="2 3">
    <name type="scientific">Setomelanomma holmii</name>
    <dbReference type="NCBI Taxonomy" id="210430"/>
    <lineage>
        <taxon>Eukaryota</taxon>
        <taxon>Fungi</taxon>
        <taxon>Dikarya</taxon>
        <taxon>Ascomycota</taxon>
        <taxon>Pezizomycotina</taxon>
        <taxon>Dothideomycetes</taxon>
        <taxon>Pleosporomycetidae</taxon>
        <taxon>Pleosporales</taxon>
        <taxon>Pleosporineae</taxon>
        <taxon>Phaeosphaeriaceae</taxon>
        <taxon>Setomelanomma</taxon>
    </lineage>
</organism>
<dbReference type="Proteomes" id="UP000799777">
    <property type="component" value="Unassembled WGS sequence"/>
</dbReference>
<protein>
    <submittedName>
        <fullName evidence="2">Uncharacterized protein</fullName>
    </submittedName>
</protein>
<dbReference type="AlphaFoldDB" id="A0A9P4GX39"/>
<evidence type="ECO:0000313" key="3">
    <source>
        <dbReference type="Proteomes" id="UP000799777"/>
    </source>
</evidence>
<evidence type="ECO:0000256" key="1">
    <source>
        <dbReference type="SAM" id="Phobius"/>
    </source>
</evidence>
<dbReference type="InterPro" id="IPR013901">
    <property type="entry name" value="Anthrone_oxy"/>
</dbReference>
<dbReference type="OrthoDB" id="3648235at2759"/>
<dbReference type="EMBL" id="ML978291">
    <property type="protein sequence ID" value="KAF2024553.1"/>
    <property type="molecule type" value="Genomic_DNA"/>
</dbReference>
<comment type="caution">
    <text evidence="2">The sequence shown here is derived from an EMBL/GenBank/DDBJ whole genome shotgun (WGS) entry which is preliminary data.</text>
</comment>
<evidence type="ECO:0000313" key="2">
    <source>
        <dbReference type="EMBL" id="KAF2024553.1"/>
    </source>
</evidence>
<name>A0A9P4GX39_9PLEO</name>
<feature type="transmembrane region" description="Helical" evidence="1">
    <location>
        <begin position="13"/>
        <end position="37"/>
    </location>
</feature>
<accession>A0A9P4GX39</accession>
<sequence>MTAMNEIYRFLPLLQWTIAISLLVVSGIAWSFNLWVVPIIKFNKSSSAILQLEETSRRGGKWLEPLNASFAFLLGLNALLLSRHPDPAEGTYWKNYATACITLLQVAWWERVFIFPLEAYIATLSKHKGSLGGSQDSWMDEASRKVLHQSLDKWCQWHAVRATLPLVAALLALSAKSRI</sequence>
<gene>
    <name evidence="2" type="ORF">EK21DRAFT_78413</name>
</gene>
<keyword evidence="1" id="KW-0812">Transmembrane</keyword>
<reference evidence="2" key="1">
    <citation type="journal article" date="2020" name="Stud. Mycol.">
        <title>101 Dothideomycetes genomes: a test case for predicting lifestyles and emergence of pathogens.</title>
        <authorList>
            <person name="Haridas S."/>
            <person name="Albert R."/>
            <person name="Binder M."/>
            <person name="Bloem J."/>
            <person name="Labutti K."/>
            <person name="Salamov A."/>
            <person name="Andreopoulos B."/>
            <person name="Baker S."/>
            <person name="Barry K."/>
            <person name="Bills G."/>
            <person name="Bluhm B."/>
            <person name="Cannon C."/>
            <person name="Castanera R."/>
            <person name="Culley D."/>
            <person name="Daum C."/>
            <person name="Ezra D."/>
            <person name="Gonzalez J."/>
            <person name="Henrissat B."/>
            <person name="Kuo A."/>
            <person name="Liang C."/>
            <person name="Lipzen A."/>
            <person name="Lutzoni F."/>
            <person name="Magnuson J."/>
            <person name="Mondo S."/>
            <person name="Nolan M."/>
            <person name="Ohm R."/>
            <person name="Pangilinan J."/>
            <person name="Park H.-J."/>
            <person name="Ramirez L."/>
            <person name="Alfaro M."/>
            <person name="Sun H."/>
            <person name="Tritt A."/>
            <person name="Yoshinaga Y."/>
            <person name="Zwiers L.-H."/>
            <person name="Turgeon B."/>
            <person name="Goodwin S."/>
            <person name="Spatafora J."/>
            <person name="Crous P."/>
            <person name="Grigoriev I."/>
        </authorList>
    </citation>
    <scope>NUCLEOTIDE SEQUENCE</scope>
    <source>
        <strain evidence="2">CBS 110217</strain>
    </source>
</reference>
<keyword evidence="1" id="KW-1133">Transmembrane helix</keyword>
<proteinExistence type="predicted"/>